<keyword evidence="2" id="KW-1185">Reference proteome</keyword>
<evidence type="ECO:0000313" key="2">
    <source>
        <dbReference type="Proteomes" id="UP000005317"/>
    </source>
</evidence>
<dbReference type="AlphaFoldDB" id="A0A656HIN3"/>
<dbReference type="Proteomes" id="UP000005317">
    <property type="component" value="Unassembled WGS sequence"/>
</dbReference>
<proteinExistence type="predicted"/>
<protein>
    <submittedName>
        <fullName evidence="1">Uncharacterized protein</fullName>
    </submittedName>
</protein>
<name>A0A656HIN3_THINJ</name>
<evidence type="ECO:0000313" key="1">
    <source>
        <dbReference type="EMBL" id="EIJ36317.1"/>
    </source>
</evidence>
<sequence length="39" mass="4503">MLEQIKTMGLHISSNLETDFIARLPSQTPRIHSEFTRCT</sequence>
<dbReference type="EMBL" id="JH651384">
    <property type="protein sequence ID" value="EIJ36317.1"/>
    <property type="molecule type" value="Genomic_DNA"/>
</dbReference>
<reference evidence="2" key="1">
    <citation type="journal article" date="2011" name="Stand. Genomic Sci.">
        <title>Genome sequence of the filamentous, gliding Thiothrix nivea neotype strain (JP2(T)).</title>
        <authorList>
            <person name="Lapidus A."/>
            <person name="Nolan M."/>
            <person name="Lucas S."/>
            <person name="Glavina Del Rio T."/>
            <person name="Tice H."/>
            <person name="Cheng J.F."/>
            <person name="Tapia R."/>
            <person name="Han C."/>
            <person name="Goodwin L."/>
            <person name="Pitluck S."/>
            <person name="Liolios K."/>
            <person name="Pagani I."/>
            <person name="Ivanova N."/>
            <person name="Huntemann M."/>
            <person name="Mavromatis K."/>
            <person name="Mikhailova N."/>
            <person name="Pati A."/>
            <person name="Chen A."/>
            <person name="Palaniappan K."/>
            <person name="Land M."/>
            <person name="Brambilla E.M."/>
            <person name="Rohde M."/>
            <person name="Abt B."/>
            <person name="Verbarg S."/>
            <person name="Goker M."/>
            <person name="Bristow J."/>
            <person name="Eisen J.A."/>
            <person name="Markowitz V."/>
            <person name="Hugenholtz P."/>
            <person name="Kyrpides N.C."/>
            <person name="Klenk H.P."/>
            <person name="Woyke T."/>
        </authorList>
    </citation>
    <scope>NUCLEOTIDE SEQUENCE [LARGE SCALE GENOMIC DNA]</scope>
    <source>
        <strain evidence="2">ATCC 35100 / DSM 5205 / JP2</strain>
    </source>
</reference>
<organism evidence="1 2">
    <name type="scientific">Thiothrix nivea (strain ATCC 35100 / DSM 5205 / JP2)</name>
    <dbReference type="NCBI Taxonomy" id="870187"/>
    <lineage>
        <taxon>Bacteria</taxon>
        <taxon>Pseudomonadati</taxon>
        <taxon>Pseudomonadota</taxon>
        <taxon>Gammaproteobacteria</taxon>
        <taxon>Thiotrichales</taxon>
        <taxon>Thiotrichaceae</taxon>
        <taxon>Thiothrix</taxon>
    </lineage>
</organism>
<accession>A0A656HIN3</accession>
<gene>
    <name evidence="1" type="ORF">Thini_3816</name>
</gene>